<dbReference type="PROSITE" id="PS00107">
    <property type="entry name" value="PROTEIN_KINASE_ATP"/>
    <property type="match status" value="1"/>
</dbReference>
<evidence type="ECO:0000313" key="2">
    <source>
        <dbReference type="EMBL" id="SVB31097.1"/>
    </source>
</evidence>
<dbReference type="GO" id="GO:0004672">
    <property type="term" value="F:protein kinase activity"/>
    <property type="evidence" value="ECO:0007669"/>
    <property type="project" value="InterPro"/>
</dbReference>
<name>A0A382D0K9_9ZZZZ</name>
<dbReference type="InterPro" id="IPR000719">
    <property type="entry name" value="Prot_kinase_dom"/>
</dbReference>
<proteinExistence type="predicted"/>
<dbReference type="PROSITE" id="PS50011">
    <property type="entry name" value="PROTEIN_KINASE_DOM"/>
    <property type="match status" value="1"/>
</dbReference>
<organism evidence="2">
    <name type="scientific">marine metagenome</name>
    <dbReference type="NCBI Taxonomy" id="408172"/>
    <lineage>
        <taxon>unclassified sequences</taxon>
        <taxon>metagenomes</taxon>
        <taxon>ecological metagenomes</taxon>
    </lineage>
</organism>
<accession>A0A382D0K9</accession>
<dbReference type="EMBL" id="UINC01036711">
    <property type="protein sequence ID" value="SVB31097.1"/>
    <property type="molecule type" value="Genomic_DNA"/>
</dbReference>
<protein>
    <recommendedName>
        <fullName evidence="1">Protein kinase domain-containing protein</fullName>
    </recommendedName>
</protein>
<sequence>MALANGTRVGIYEVTAKIGEGGMGEVYQARDTTLERDVALKVLP</sequence>
<dbReference type="AlphaFoldDB" id="A0A382D0K9"/>
<feature type="non-terminal residue" evidence="2">
    <location>
        <position position="44"/>
    </location>
</feature>
<reference evidence="2" key="1">
    <citation type="submission" date="2018-05" db="EMBL/GenBank/DDBJ databases">
        <authorList>
            <person name="Lanie J.A."/>
            <person name="Ng W.-L."/>
            <person name="Kazmierczak K.M."/>
            <person name="Andrzejewski T.M."/>
            <person name="Davidsen T.M."/>
            <person name="Wayne K.J."/>
            <person name="Tettelin H."/>
            <person name="Glass J.I."/>
            <person name="Rusch D."/>
            <person name="Podicherti R."/>
            <person name="Tsui H.-C.T."/>
            <person name="Winkler M.E."/>
        </authorList>
    </citation>
    <scope>NUCLEOTIDE SEQUENCE</scope>
</reference>
<dbReference type="SUPFAM" id="SSF56112">
    <property type="entry name" value="Protein kinase-like (PK-like)"/>
    <property type="match status" value="1"/>
</dbReference>
<evidence type="ECO:0000259" key="1">
    <source>
        <dbReference type="PROSITE" id="PS50011"/>
    </source>
</evidence>
<dbReference type="GO" id="GO:0005524">
    <property type="term" value="F:ATP binding"/>
    <property type="evidence" value="ECO:0007669"/>
    <property type="project" value="InterPro"/>
</dbReference>
<gene>
    <name evidence="2" type="ORF">METZ01_LOCUS183951</name>
</gene>
<dbReference type="Gene3D" id="3.30.200.20">
    <property type="entry name" value="Phosphorylase Kinase, domain 1"/>
    <property type="match status" value="1"/>
</dbReference>
<feature type="domain" description="Protein kinase" evidence="1">
    <location>
        <begin position="12"/>
        <end position="44"/>
    </location>
</feature>
<dbReference type="InterPro" id="IPR017441">
    <property type="entry name" value="Protein_kinase_ATP_BS"/>
</dbReference>
<dbReference type="InterPro" id="IPR011009">
    <property type="entry name" value="Kinase-like_dom_sf"/>
</dbReference>